<dbReference type="STRING" id="34004.SAMN04488021_101332"/>
<dbReference type="PROSITE" id="PS50846">
    <property type="entry name" value="HMA_2"/>
    <property type="match status" value="1"/>
</dbReference>
<reference evidence="2 3" key="1">
    <citation type="submission" date="2016-10" db="EMBL/GenBank/DDBJ databases">
        <authorList>
            <person name="de Groot N.N."/>
        </authorList>
    </citation>
    <scope>NUCLEOTIDE SEQUENCE [LARGE SCALE GENOMIC DNA]</scope>
    <source>
        <strain evidence="2 3">DSM 8537</strain>
    </source>
</reference>
<evidence type="ECO:0000259" key="1">
    <source>
        <dbReference type="PROSITE" id="PS50846"/>
    </source>
</evidence>
<organism evidence="2 3">
    <name type="scientific">Paracoccus aminovorans</name>
    <dbReference type="NCBI Taxonomy" id="34004"/>
    <lineage>
        <taxon>Bacteria</taxon>
        <taxon>Pseudomonadati</taxon>
        <taxon>Pseudomonadota</taxon>
        <taxon>Alphaproteobacteria</taxon>
        <taxon>Rhodobacterales</taxon>
        <taxon>Paracoccaceae</taxon>
        <taxon>Paracoccus</taxon>
    </lineage>
</organism>
<dbReference type="Pfam" id="PF00403">
    <property type="entry name" value="HMA"/>
    <property type="match status" value="1"/>
</dbReference>
<dbReference type="InterPro" id="IPR036163">
    <property type="entry name" value="HMA_dom_sf"/>
</dbReference>
<accession>A0A1I2XHB5</accession>
<name>A0A1I2XHB5_9RHOB</name>
<dbReference type="Proteomes" id="UP000183635">
    <property type="component" value="Unassembled WGS sequence"/>
</dbReference>
<sequence length="61" mass="6370">MKFHVEDMSCGHCTAAIEKAVAEAGGRAAADLATREVAVEGLDADRAAQVIRDAGYTPRPV</sequence>
<gene>
    <name evidence="2" type="ORF">SAMN04488021_101332</name>
</gene>
<dbReference type="SUPFAM" id="SSF55008">
    <property type="entry name" value="HMA, heavy metal-associated domain"/>
    <property type="match status" value="1"/>
</dbReference>
<protein>
    <submittedName>
        <fullName evidence="2">Copper chaperone</fullName>
    </submittedName>
</protein>
<dbReference type="CDD" id="cd00371">
    <property type="entry name" value="HMA"/>
    <property type="match status" value="1"/>
</dbReference>
<proteinExistence type="predicted"/>
<dbReference type="RefSeq" id="WP_074965967.1">
    <property type="nucleotide sequence ID" value="NZ_CBCRYP010000002.1"/>
</dbReference>
<evidence type="ECO:0000313" key="3">
    <source>
        <dbReference type="Proteomes" id="UP000183635"/>
    </source>
</evidence>
<feature type="domain" description="HMA" evidence="1">
    <location>
        <begin position="1"/>
        <end position="59"/>
    </location>
</feature>
<dbReference type="EMBL" id="FOPU01000001">
    <property type="protein sequence ID" value="SFH12880.1"/>
    <property type="molecule type" value="Genomic_DNA"/>
</dbReference>
<dbReference type="Gene3D" id="3.30.70.100">
    <property type="match status" value="1"/>
</dbReference>
<dbReference type="InterPro" id="IPR006121">
    <property type="entry name" value="HMA_dom"/>
</dbReference>
<dbReference type="AlphaFoldDB" id="A0A1I2XHB5"/>
<dbReference type="GO" id="GO:0046872">
    <property type="term" value="F:metal ion binding"/>
    <property type="evidence" value="ECO:0007669"/>
    <property type="project" value="InterPro"/>
</dbReference>
<keyword evidence="3" id="KW-1185">Reference proteome</keyword>
<evidence type="ECO:0000313" key="2">
    <source>
        <dbReference type="EMBL" id="SFH12880.1"/>
    </source>
</evidence>